<keyword evidence="9" id="KW-1185">Reference proteome</keyword>
<dbReference type="Gene3D" id="3.15.10.10">
    <property type="entry name" value="Bactericidal permeability-increasing protein, domain 1"/>
    <property type="match status" value="1"/>
</dbReference>
<dbReference type="GO" id="GO:0030141">
    <property type="term" value="C:secretory granule"/>
    <property type="evidence" value="ECO:0007669"/>
    <property type="project" value="TreeGrafter"/>
</dbReference>
<dbReference type="OrthoDB" id="9838142at2759"/>
<dbReference type="OMA" id="CPLIHLL"/>
<dbReference type="GeneID" id="115274873"/>
<reference evidence="8 9" key="1">
    <citation type="submission" date="2019-05" db="EMBL/GenBank/DDBJ databases">
        <title>A Chromosome-scale Meerkat (S. suricatta) Genome Assembly.</title>
        <authorList>
            <person name="Dudchenko O."/>
            <person name="Lieberman Aiden E."/>
            <person name="Tung J."/>
            <person name="Barreiro L.B."/>
            <person name="Clutton-Brock T.H."/>
        </authorList>
    </citation>
    <scope>NUCLEOTIDE SEQUENCE [LARGE SCALE GENOMIC DNA]</scope>
</reference>
<dbReference type="InterPro" id="IPR052507">
    <property type="entry name" value="BPI_fold-antibacterial"/>
</dbReference>
<dbReference type="Ensembl" id="ENSSSUT00005034357.1">
    <property type="protein sequence ID" value="ENSSSUP00005030103.1"/>
    <property type="gene ID" value="ENSSSUG00005019431.1"/>
</dbReference>
<reference evidence="8" key="2">
    <citation type="submission" date="2025-08" db="UniProtKB">
        <authorList>
            <consortium name="Ensembl"/>
        </authorList>
    </citation>
    <scope>IDENTIFICATION</scope>
</reference>
<gene>
    <name evidence="8" type="primary">BPIFA2</name>
</gene>
<evidence type="ECO:0000259" key="7">
    <source>
        <dbReference type="Pfam" id="PF01273"/>
    </source>
</evidence>
<feature type="chain" id="PRO_5025663442" description="Lipid-binding serum glycoprotein N-terminal domain-containing protein" evidence="6">
    <location>
        <begin position="20"/>
        <end position="249"/>
    </location>
</feature>
<evidence type="ECO:0000256" key="6">
    <source>
        <dbReference type="SAM" id="SignalP"/>
    </source>
</evidence>
<evidence type="ECO:0000256" key="1">
    <source>
        <dbReference type="ARBA" id="ARBA00004613"/>
    </source>
</evidence>
<name>A0A673UXE4_SURSU</name>
<keyword evidence="3" id="KW-0964">Secreted</keyword>
<comment type="similarity">
    <text evidence="2">Belongs to the BPI/LBP/Plunc superfamily. Plunc family.</text>
</comment>
<dbReference type="InterPro" id="IPR017942">
    <property type="entry name" value="Lipid-bd_serum_glycop_N"/>
</dbReference>
<dbReference type="RefSeq" id="XP_029774243.1">
    <property type="nucleotide sequence ID" value="XM_029918383.1"/>
</dbReference>
<evidence type="ECO:0000313" key="9">
    <source>
        <dbReference type="Proteomes" id="UP000472268"/>
    </source>
</evidence>
<dbReference type="Pfam" id="PF01273">
    <property type="entry name" value="LBP_BPI_CETP"/>
    <property type="match status" value="1"/>
</dbReference>
<feature type="signal peptide" evidence="6">
    <location>
        <begin position="1"/>
        <end position="19"/>
    </location>
</feature>
<dbReference type="PANTHER" id="PTHR47145">
    <property type="entry name" value="BPI FOLD-CONTAINING FAMILY A MEMBER 2"/>
    <property type="match status" value="1"/>
</dbReference>
<feature type="domain" description="Lipid-binding serum glycoprotein N-terminal" evidence="7">
    <location>
        <begin position="97"/>
        <end position="227"/>
    </location>
</feature>
<evidence type="ECO:0000256" key="5">
    <source>
        <dbReference type="ARBA" id="ARBA00023157"/>
    </source>
</evidence>
<dbReference type="PANTHER" id="PTHR47145:SF1">
    <property type="entry name" value="BPI FOLD-CONTAINING FAMILY A MEMBER 2"/>
    <property type="match status" value="1"/>
</dbReference>
<reference evidence="8" key="3">
    <citation type="submission" date="2025-09" db="UniProtKB">
        <authorList>
            <consortium name="Ensembl"/>
        </authorList>
    </citation>
    <scope>IDENTIFICATION</scope>
</reference>
<evidence type="ECO:0000256" key="2">
    <source>
        <dbReference type="ARBA" id="ARBA00009020"/>
    </source>
</evidence>
<organism evidence="8 9">
    <name type="scientific">Suricata suricatta</name>
    <name type="common">Meerkat</name>
    <dbReference type="NCBI Taxonomy" id="37032"/>
    <lineage>
        <taxon>Eukaryota</taxon>
        <taxon>Metazoa</taxon>
        <taxon>Chordata</taxon>
        <taxon>Craniata</taxon>
        <taxon>Vertebrata</taxon>
        <taxon>Euteleostomi</taxon>
        <taxon>Mammalia</taxon>
        <taxon>Eutheria</taxon>
        <taxon>Laurasiatheria</taxon>
        <taxon>Carnivora</taxon>
        <taxon>Feliformia</taxon>
        <taxon>Herpestidae</taxon>
        <taxon>Suricata</taxon>
    </lineage>
</organism>
<evidence type="ECO:0000256" key="3">
    <source>
        <dbReference type="ARBA" id="ARBA00022525"/>
    </source>
</evidence>
<dbReference type="InterPro" id="IPR017943">
    <property type="entry name" value="Bactericidal_perm-incr_a/b_dom"/>
</dbReference>
<sequence length="249" mass="27193">MLQLWKLVLLCGLLTGTSASLLENLGNDLNDVVDKLKPVVEKGLETVDNTVGSVLQNLKDDLKVLQESKVWQVVKQKVQDAENLVTDAVSNTISAIDRSWSLTLLDTRILDLKIELTPDGKGVNIRIPIVANVTVALPLIGKKINLRASLDLLGGIRFETDPQTGLPKVVMTDCISDKDTISIALLDSHSPLISRIVDYITGILQTIVPRLIERTVCPLLHSVISGLDDRIFQDIIGKLPKDSRPQGAV</sequence>
<accession>A0A673UXE4</accession>
<keyword evidence="4 6" id="KW-0732">Signal</keyword>
<dbReference type="GO" id="GO:0070062">
    <property type="term" value="C:extracellular exosome"/>
    <property type="evidence" value="ECO:0007669"/>
    <property type="project" value="TreeGrafter"/>
</dbReference>
<dbReference type="SUPFAM" id="SSF55394">
    <property type="entry name" value="Bactericidal permeability-increasing protein, BPI"/>
    <property type="match status" value="1"/>
</dbReference>
<protein>
    <recommendedName>
        <fullName evidence="7">Lipid-binding serum glycoprotein N-terminal domain-containing protein</fullName>
    </recommendedName>
</protein>
<comment type="subcellular location">
    <subcellularLocation>
        <location evidence="1">Secreted</location>
    </subcellularLocation>
</comment>
<dbReference type="GO" id="GO:0001530">
    <property type="term" value="F:lipopolysaccharide binding"/>
    <property type="evidence" value="ECO:0007669"/>
    <property type="project" value="TreeGrafter"/>
</dbReference>
<dbReference type="AlphaFoldDB" id="A0A673UXE4"/>
<dbReference type="Proteomes" id="UP000472268">
    <property type="component" value="Chromosome 12"/>
</dbReference>
<dbReference type="CTD" id="140683"/>
<proteinExistence type="inferred from homology"/>
<evidence type="ECO:0000256" key="4">
    <source>
        <dbReference type="ARBA" id="ARBA00022729"/>
    </source>
</evidence>
<evidence type="ECO:0000313" key="8">
    <source>
        <dbReference type="Ensembl" id="ENSSSUP00005030103.1"/>
    </source>
</evidence>
<keyword evidence="5" id="KW-1015">Disulfide bond</keyword>